<dbReference type="OrthoDB" id="5296884at2"/>
<keyword evidence="2" id="KW-1185">Reference proteome</keyword>
<dbReference type="Gene3D" id="3.40.50.1240">
    <property type="entry name" value="Phosphoglycerate mutase-like"/>
    <property type="match status" value="1"/>
</dbReference>
<sequence>MRIYLVRHPRPEVPAGHCYGRSDLAANEADVERVLAALANQGLPGAMPVYASPLARSAVLAQRLSPAPAFDARLAEMDFGAWEMRSWDDIPRSEIDAWSADLLHYRPGGGESVMDVAARVAGFDADIRREGHAQALVVCHAGTMRLMHSLHLGGTLADAALRAAQAAHRIDYGEVMMLET</sequence>
<comment type="caution">
    <text evidence="1">The sequence shown here is derived from an EMBL/GenBank/DDBJ whole genome shotgun (WGS) entry which is preliminary data.</text>
</comment>
<dbReference type="EMBL" id="JSAB01000348">
    <property type="protein sequence ID" value="RNF28375.1"/>
    <property type="molecule type" value="Genomic_DNA"/>
</dbReference>
<evidence type="ECO:0000313" key="2">
    <source>
        <dbReference type="Proteomes" id="UP000283254"/>
    </source>
</evidence>
<dbReference type="Pfam" id="PF00300">
    <property type="entry name" value="His_Phos_1"/>
    <property type="match status" value="1"/>
</dbReference>
<protein>
    <submittedName>
        <fullName evidence="1">Phosphoglycerate mutase</fullName>
    </submittedName>
</protein>
<gene>
    <name evidence="1" type="ORF">NM04_23565</name>
</gene>
<accession>A0A422QEM6</accession>
<dbReference type="AlphaFoldDB" id="A0A422QEM6"/>
<dbReference type="Proteomes" id="UP000283254">
    <property type="component" value="Unassembled WGS sequence"/>
</dbReference>
<name>A0A422QEM6_9BURK</name>
<dbReference type="SUPFAM" id="SSF53254">
    <property type="entry name" value="Phosphoglycerate mutase-like"/>
    <property type="match status" value="1"/>
</dbReference>
<proteinExistence type="predicted"/>
<reference evidence="1" key="1">
    <citation type="submission" date="2014-10" db="EMBL/GenBank/DDBJ databases">
        <title>Massilia sp. genome.</title>
        <authorList>
            <person name="Xu B."/>
            <person name="Dai L."/>
            <person name="Huang Z."/>
        </authorList>
    </citation>
    <scope>NUCLEOTIDE SEQUENCE [LARGE SCALE GENOMIC DNA]</scope>
    <source>
        <strain evidence="1">CFS-1</strain>
    </source>
</reference>
<dbReference type="InterPro" id="IPR013078">
    <property type="entry name" value="His_Pase_superF_clade-1"/>
</dbReference>
<dbReference type="PIRSF" id="PIRSF000709">
    <property type="entry name" value="6PFK_2-Ptase"/>
    <property type="match status" value="1"/>
</dbReference>
<dbReference type="SMART" id="SM00855">
    <property type="entry name" value="PGAM"/>
    <property type="match status" value="1"/>
</dbReference>
<evidence type="ECO:0000313" key="1">
    <source>
        <dbReference type="EMBL" id="RNF28375.1"/>
    </source>
</evidence>
<dbReference type="InterPro" id="IPR029033">
    <property type="entry name" value="His_PPase_superfam"/>
</dbReference>
<organism evidence="1 2">
    <name type="scientific">Massilia aurea</name>
    <dbReference type="NCBI Taxonomy" id="373040"/>
    <lineage>
        <taxon>Bacteria</taxon>
        <taxon>Pseudomonadati</taxon>
        <taxon>Pseudomonadota</taxon>
        <taxon>Betaproteobacteria</taxon>
        <taxon>Burkholderiales</taxon>
        <taxon>Oxalobacteraceae</taxon>
        <taxon>Telluria group</taxon>
        <taxon>Massilia</taxon>
    </lineage>
</organism>
<dbReference type="RefSeq" id="WP_123071807.1">
    <property type="nucleotide sequence ID" value="NZ_JSAB01000348.1"/>
</dbReference>